<keyword evidence="2" id="KW-1185">Reference proteome</keyword>
<evidence type="ECO:0000313" key="2">
    <source>
        <dbReference type="Proteomes" id="UP001281147"/>
    </source>
</evidence>
<dbReference type="EMBL" id="JAUTXU010000038">
    <property type="protein sequence ID" value="KAK3717176.1"/>
    <property type="molecule type" value="Genomic_DNA"/>
</dbReference>
<protein>
    <submittedName>
        <fullName evidence="1">Uncharacterized protein</fullName>
    </submittedName>
</protein>
<evidence type="ECO:0000313" key="1">
    <source>
        <dbReference type="EMBL" id="KAK3717176.1"/>
    </source>
</evidence>
<gene>
    <name evidence="1" type="ORF">LTR37_005885</name>
</gene>
<dbReference type="Proteomes" id="UP001281147">
    <property type="component" value="Unassembled WGS sequence"/>
</dbReference>
<name>A0ACC3NI91_9PEZI</name>
<accession>A0ACC3NI91</accession>
<comment type="caution">
    <text evidence="1">The sequence shown here is derived from an EMBL/GenBank/DDBJ whole genome shotgun (WGS) entry which is preliminary data.</text>
</comment>
<proteinExistence type="predicted"/>
<sequence length="243" mass="27056">MDPNIFAGLLASADNNSNNANATNNSALVPPRPQNPGGQNQMSQDVFNSVLHGGETKTTTTVARIEVHGESKAPIPSSGIGLDAEDIVREAKQCWREELEPTTTTTKMKWYARQLIDPGFPGIPDRKRQAWVHHRGRSHHQQPPPFGMAPMMPPYFQMQQQPPMPMPGPMDLPVKHRHRGPVPPGFNDDNNLLDEAMDEEEDENMYGARDIAREANAKKRGRGMLRQMQQAAGVRGPPPMMMR</sequence>
<reference evidence="1" key="1">
    <citation type="submission" date="2023-07" db="EMBL/GenBank/DDBJ databases">
        <title>Black Yeasts Isolated from many extreme environments.</title>
        <authorList>
            <person name="Coleine C."/>
            <person name="Stajich J.E."/>
            <person name="Selbmann L."/>
        </authorList>
    </citation>
    <scope>NUCLEOTIDE SEQUENCE</scope>
    <source>
        <strain evidence="1">CCFEE 5714</strain>
    </source>
</reference>
<organism evidence="1 2">
    <name type="scientific">Vermiconidia calcicola</name>
    <dbReference type="NCBI Taxonomy" id="1690605"/>
    <lineage>
        <taxon>Eukaryota</taxon>
        <taxon>Fungi</taxon>
        <taxon>Dikarya</taxon>
        <taxon>Ascomycota</taxon>
        <taxon>Pezizomycotina</taxon>
        <taxon>Dothideomycetes</taxon>
        <taxon>Dothideomycetidae</taxon>
        <taxon>Mycosphaerellales</taxon>
        <taxon>Extremaceae</taxon>
        <taxon>Vermiconidia</taxon>
    </lineage>
</organism>